<dbReference type="Gene3D" id="6.10.140.2220">
    <property type="match status" value="1"/>
</dbReference>
<gene>
    <name evidence="6" type="ORF">TCNE_LOCUS15008</name>
</gene>
<evidence type="ECO:0000313" key="7">
    <source>
        <dbReference type="Proteomes" id="UP000050794"/>
    </source>
</evidence>
<keyword evidence="1" id="KW-0479">Metal-binding</keyword>
<accession>A0A183V2N8</accession>
<keyword evidence="7" id="KW-1185">Reference proteome</keyword>
<dbReference type="GO" id="GO:0008270">
    <property type="term" value="F:zinc ion binding"/>
    <property type="evidence" value="ECO:0007669"/>
    <property type="project" value="UniProtKB-KW"/>
</dbReference>
<feature type="region of interest" description="Disordered" evidence="4">
    <location>
        <begin position="210"/>
        <end position="238"/>
    </location>
</feature>
<evidence type="ECO:0000256" key="4">
    <source>
        <dbReference type="SAM" id="MobiDB-lite"/>
    </source>
</evidence>
<name>A0A183V2N8_TOXCA</name>
<protein>
    <submittedName>
        <fullName evidence="8">MYND-type domain-containing protein</fullName>
    </submittedName>
</protein>
<evidence type="ECO:0000256" key="2">
    <source>
        <dbReference type="ARBA" id="ARBA00022771"/>
    </source>
</evidence>
<reference evidence="8" key="1">
    <citation type="submission" date="2016-06" db="UniProtKB">
        <authorList>
            <consortium name="WormBaseParasite"/>
        </authorList>
    </citation>
    <scope>IDENTIFICATION</scope>
</reference>
<keyword evidence="3" id="KW-0862">Zinc</keyword>
<keyword evidence="2" id="KW-0863">Zinc-finger</keyword>
<dbReference type="Pfam" id="PF01753">
    <property type="entry name" value="zf-MYND"/>
    <property type="match status" value="1"/>
</dbReference>
<feature type="domain" description="MYND-type" evidence="5">
    <location>
        <begin position="96"/>
        <end position="129"/>
    </location>
</feature>
<dbReference type="AlphaFoldDB" id="A0A183V2N8"/>
<dbReference type="SUPFAM" id="SSF144232">
    <property type="entry name" value="HIT/MYND zinc finger-like"/>
    <property type="match status" value="1"/>
</dbReference>
<dbReference type="WBParaSite" id="TCNE_0001500801-mRNA-1">
    <property type="protein sequence ID" value="TCNE_0001500801-mRNA-1"/>
    <property type="gene ID" value="TCNE_0001500801"/>
</dbReference>
<dbReference type="Proteomes" id="UP000050794">
    <property type="component" value="Unassembled WGS sequence"/>
</dbReference>
<evidence type="ECO:0000256" key="3">
    <source>
        <dbReference type="ARBA" id="ARBA00022833"/>
    </source>
</evidence>
<dbReference type="EMBL" id="UYWY01022578">
    <property type="protein sequence ID" value="VDM46329.1"/>
    <property type="molecule type" value="Genomic_DNA"/>
</dbReference>
<evidence type="ECO:0000256" key="1">
    <source>
        <dbReference type="ARBA" id="ARBA00022723"/>
    </source>
</evidence>
<evidence type="ECO:0000313" key="8">
    <source>
        <dbReference type="WBParaSite" id="TCNE_0001500801-mRNA-1"/>
    </source>
</evidence>
<proteinExistence type="predicted"/>
<dbReference type="InterPro" id="IPR002893">
    <property type="entry name" value="Znf_MYND"/>
</dbReference>
<reference evidence="6 7" key="2">
    <citation type="submission" date="2018-11" db="EMBL/GenBank/DDBJ databases">
        <authorList>
            <consortium name="Pathogen Informatics"/>
        </authorList>
    </citation>
    <scope>NUCLEOTIDE SEQUENCE [LARGE SCALE GENOMIC DNA]</scope>
</reference>
<evidence type="ECO:0000259" key="5">
    <source>
        <dbReference type="Pfam" id="PF01753"/>
    </source>
</evidence>
<evidence type="ECO:0000313" key="6">
    <source>
        <dbReference type="EMBL" id="VDM46329.1"/>
    </source>
</evidence>
<organism evidence="7 8">
    <name type="scientific">Toxocara canis</name>
    <name type="common">Canine roundworm</name>
    <dbReference type="NCBI Taxonomy" id="6265"/>
    <lineage>
        <taxon>Eukaryota</taxon>
        <taxon>Metazoa</taxon>
        <taxon>Ecdysozoa</taxon>
        <taxon>Nematoda</taxon>
        <taxon>Chromadorea</taxon>
        <taxon>Rhabditida</taxon>
        <taxon>Spirurina</taxon>
        <taxon>Ascaridomorpha</taxon>
        <taxon>Ascaridoidea</taxon>
        <taxon>Toxocaridae</taxon>
        <taxon>Toxocara</taxon>
    </lineage>
</organism>
<sequence>MTIEVTATGRIGRPRGEKLLRTLQLDEGCSPGRGQKVGNTVFSARTSFSTGGLYNLFAILPTEEGNKDSNDQRSASLPSSSHFQSLMGASSQKKGCAFCGVLNALNGGPLVRCQHCNMVAYCGEEHQDQKSAAIFSGNLTYSGLVHRTIPSLLAGWNMISLPTRDGKLQKFDWKRHKPLCKTVQSQLSRNANSIVNHSTDVRFHLFTPNSPPRTYLSPDSPAKGTGGECASTSCSSSPSLCDDSPKWAIRANMNSSSALATVPSASPDCVLRCRVDSRSDMQSPHRLVDTSDPDIQIIESRCSTRPQRVTRKRPQNQLEMRPVKDHSLNVAYQHCLAIKAAAVDDIKITFAHSMLAAFKTTLQEHLKTFASSGIAFNQHQAVALRLMTIAEHVIRGLNEYGWALVDNFLGLAHCHHLYQ</sequence>